<dbReference type="InterPro" id="IPR018060">
    <property type="entry name" value="HTH_AraC"/>
</dbReference>
<dbReference type="Gene3D" id="1.10.10.60">
    <property type="entry name" value="Homeodomain-like"/>
    <property type="match status" value="2"/>
</dbReference>
<dbReference type="OrthoDB" id="2636626at2"/>
<reference evidence="5 6" key="1">
    <citation type="submission" date="2019-02" db="EMBL/GenBank/DDBJ databases">
        <title>Paenibacillus sp. nov., isolated from surface-sterilized tissue of Thalictrum simplex L.</title>
        <authorList>
            <person name="Tuo L."/>
        </authorList>
    </citation>
    <scope>NUCLEOTIDE SEQUENCE [LARGE SCALE GENOMIC DNA]</scope>
    <source>
        <strain evidence="5 6">N2SHLJ1</strain>
    </source>
</reference>
<keyword evidence="1" id="KW-0805">Transcription regulation</keyword>
<evidence type="ECO:0000259" key="4">
    <source>
        <dbReference type="PROSITE" id="PS01124"/>
    </source>
</evidence>
<evidence type="ECO:0000313" key="6">
    <source>
        <dbReference type="Proteomes" id="UP000293142"/>
    </source>
</evidence>
<keyword evidence="6" id="KW-1185">Reference proteome</keyword>
<dbReference type="Pfam" id="PF12833">
    <property type="entry name" value="HTH_18"/>
    <property type="match status" value="1"/>
</dbReference>
<evidence type="ECO:0000256" key="2">
    <source>
        <dbReference type="ARBA" id="ARBA00023125"/>
    </source>
</evidence>
<dbReference type="GO" id="GO:0003700">
    <property type="term" value="F:DNA-binding transcription factor activity"/>
    <property type="evidence" value="ECO:0007669"/>
    <property type="project" value="InterPro"/>
</dbReference>
<dbReference type="SMART" id="SM00342">
    <property type="entry name" value="HTH_ARAC"/>
    <property type="match status" value="1"/>
</dbReference>
<gene>
    <name evidence="5" type="ORF">EYB31_24875</name>
</gene>
<keyword evidence="2" id="KW-0238">DNA-binding</keyword>
<dbReference type="GO" id="GO:0043565">
    <property type="term" value="F:sequence-specific DNA binding"/>
    <property type="evidence" value="ECO:0007669"/>
    <property type="project" value="InterPro"/>
</dbReference>
<comment type="caution">
    <text evidence="5">The sequence shown here is derived from an EMBL/GenBank/DDBJ whole genome shotgun (WGS) entry which is preliminary data.</text>
</comment>
<evidence type="ECO:0000313" key="5">
    <source>
        <dbReference type="EMBL" id="TBL74560.1"/>
    </source>
</evidence>
<dbReference type="Proteomes" id="UP000293142">
    <property type="component" value="Unassembled WGS sequence"/>
</dbReference>
<organism evidence="5 6">
    <name type="scientific">Paenibacillus thalictri</name>
    <dbReference type="NCBI Taxonomy" id="2527873"/>
    <lineage>
        <taxon>Bacteria</taxon>
        <taxon>Bacillati</taxon>
        <taxon>Bacillota</taxon>
        <taxon>Bacilli</taxon>
        <taxon>Bacillales</taxon>
        <taxon>Paenibacillaceae</taxon>
        <taxon>Paenibacillus</taxon>
    </lineage>
</organism>
<feature type="domain" description="HTH araC/xylS-type" evidence="4">
    <location>
        <begin position="155"/>
        <end position="254"/>
    </location>
</feature>
<dbReference type="PROSITE" id="PS00041">
    <property type="entry name" value="HTH_ARAC_FAMILY_1"/>
    <property type="match status" value="1"/>
</dbReference>
<dbReference type="AlphaFoldDB" id="A0A4Q9DM68"/>
<name>A0A4Q9DM68_9BACL</name>
<dbReference type="PROSITE" id="PS01124">
    <property type="entry name" value="HTH_ARAC_FAMILY_2"/>
    <property type="match status" value="1"/>
</dbReference>
<protein>
    <submittedName>
        <fullName evidence="5">AraC family transcriptional regulator</fullName>
    </submittedName>
</protein>
<evidence type="ECO:0000256" key="1">
    <source>
        <dbReference type="ARBA" id="ARBA00023015"/>
    </source>
</evidence>
<dbReference type="InterPro" id="IPR009057">
    <property type="entry name" value="Homeodomain-like_sf"/>
</dbReference>
<dbReference type="PANTHER" id="PTHR43280">
    <property type="entry name" value="ARAC-FAMILY TRANSCRIPTIONAL REGULATOR"/>
    <property type="match status" value="1"/>
</dbReference>
<proteinExistence type="predicted"/>
<dbReference type="EMBL" id="SIRE01000019">
    <property type="protein sequence ID" value="TBL74560.1"/>
    <property type="molecule type" value="Genomic_DNA"/>
</dbReference>
<dbReference type="InterPro" id="IPR018062">
    <property type="entry name" value="HTH_AraC-typ_CS"/>
</dbReference>
<sequence length="257" mass="30097">MDTDMELIRYHFSGFREQFTLPEDMYEGWVILSAQSGRFAFRFDEEGATWEEAEFGDLVICPPGKRLQRKTLEKLSFHFIEWRGDGHWLPGKMSIHDVGRLGSTYAYLREWQEQHAEERSKQEAVHLIRDLLYLARRETEKARQRKNEKADPLMRQAAAYIEQHLGMNDLSLQALALKLGVADSQLTRRFRAAYGMTPIRYATAVRLAKARRLLVDTEDTLDIIAEQCGYQNAFYFSRVFTQHMQTSPSAYRRAYRV</sequence>
<dbReference type="RefSeq" id="WP_131016145.1">
    <property type="nucleotide sequence ID" value="NZ_SIRE01000019.1"/>
</dbReference>
<keyword evidence="3" id="KW-0804">Transcription</keyword>
<dbReference type="PANTHER" id="PTHR43280:SF2">
    <property type="entry name" value="HTH-TYPE TRANSCRIPTIONAL REGULATOR EXSA"/>
    <property type="match status" value="1"/>
</dbReference>
<evidence type="ECO:0000256" key="3">
    <source>
        <dbReference type="ARBA" id="ARBA00023163"/>
    </source>
</evidence>
<accession>A0A4Q9DM68</accession>
<dbReference type="SUPFAM" id="SSF46689">
    <property type="entry name" value="Homeodomain-like"/>
    <property type="match status" value="2"/>
</dbReference>